<dbReference type="GO" id="GO:0004637">
    <property type="term" value="F:phosphoribosylamine-glycine ligase activity"/>
    <property type="evidence" value="ECO:0007669"/>
    <property type="project" value="TreeGrafter"/>
</dbReference>
<dbReference type="PANTHER" id="PTHR10520">
    <property type="entry name" value="TRIFUNCTIONAL PURINE BIOSYNTHETIC PROTEIN ADENOSINE-3-RELATED"/>
    <property type="match status" value="1"/>
</dbReference>
<dbReference type="Gene3D" id="3.90.650.10">
    <property type="entry name" value="PurM-like C-terminal domain"/>
    <property type="match status" value="1"/>
</dbReference>
<feature type="domain" description="PurM-like C-terminal" evidence="10">
    <location>
        <begin position="182"/>
        <end position="338"/>
    </location>
</feature>
<dbReference type="NCBIfam" id="TIGR00878">
    <property type="entry name" value="purM"/>
    <property type="match status" value="1"/>
</dbReference>
<comment type="caution">
    <text evidence="11">The sequence shown here is derived from an EMBL/GenBank/DDBJ whole genome shotgun (WGS) entry which is preliminary data.</text>
</comment>
<protein>
    <recommendedName>
        <fullName evidence="2 8">Phosphoribosylformylglycinamidine cyclo-ligase</fullName>
        <ecNumber evidence="2 8">6.3.3.1</ecNumber>
    </recommendedName>
    <alternativeName>
        <fullName evidence="8">AIR synthase</fullName>
    </alternativeName>
    <alternativeName>
        <fullName evidence="8">AIRS</fullName>
    </alternativeName>
    <alternativeName>
        <fullName evidence="8">Phosphoribosyl-aminoimidazole synthetase</fullName>
    </alternativeName>
</protein>
<name>A0A8J8TE65_9ARCH</name>
<feature type="domain" description="PurM-like N-terminal" evidence="9">
    <location>
        <begin position="57"/>
        <end position="169"/>
    </location>
</feature>
<evidence type="ECO:0000259" key="10">
    <source>
        <dbReference type="Pfam" id="PF02769"/>
    </source>
</evidence>
<dbReference type="AlphaFoldDB" id="A0A8J8TE65"/>
<keyword evidence="4 8" id="KW-0436">Ligase</keyword>
<dbReference type="CDD" id="cd02196">
    <property type="entry name" value="PurM"/>
    <property type="match status" value="1"/>
</dbReference>
<evidence type="ECO:0000256" key="2">
    <source>
        <dbReference type="ARBA" id="ARBA00013047"/>
    </source>
</evidence>
<evidence type="ECO:0000256" key="4">
    <source>
        <dbReference type="ARBA" id="ARBA00022598"/>
    </source>
</evidence>
<dbReference type="GO" id="GO:0005829">
    <property type="term" value="C:cytosol"/>
    <property type="evidence" value="ECO:0007669"/>
    <property type="project" value="TreeGrafter"/>
</dbReference>
<keyword evidence="7 8" id="KW-0067">ATP-binding</keyword>
<dbReference type="Pfam" id="PF00586">
    <property type="entry name" value="AIRS"/>
    <property type="match status" value="1"/>
</dbReference>
<evidence type="ECO:0000256" key="6">
    <source>
        <dbReference type="ARBA" id="ARBA00022755"/>
    </source>
</evidence>
<sequence>MRMQIQSLMANETKHMTYADAGVNIDDKSNAISALVSKLNFRRTDGAKSLDLPGQFAGLIDIGTSLLTLCTDGVGTKLLIAKQMEKWDTIGIDCVAMNTNDAICVGAEPIAFVDYMAVDVPDAEILSQIAIGLNKGCELSNCDLIGGEVAVLPELVREIDVSGSCLGIVAKDKLIDGSKVAAGDLVIGLPSTGLHSNGYTLARKILEKLEISLDEKIAGLNDQIGNVLLTPTEVYVRKVLEIVRNYDVHGMVNITGGGLRNFLRLKKGISTVITDPLAPNPIFNVLNNLGNVELLEAYQTFNMGMGFSMIVPADSAAEIVKKCPGSKIVGEIRDGYGVSVPSLDLKYEKY</sequence>
<evidence type="ECO:0000313" key="11">
    <source>
        <dbReference type="EMBL" id="TQS84355.1"/>
    </source>
</evidence>
<dbReference type="InterPro" id="IPR004733">
    <property type="entry name" value="PurM_cligase"/>
</dbReference>
<dbReference type="Gene3D" id="3.30.1330.10">
    <property type="entry name" value="PurM-like, N-terminal domain"/>
    <property type="match status" value="1"/>
</dbReference>
<dbReference type="GO" id="GO:0005524">
    <property type="term" value="F:ATP binding"/>
    <property type="evidence" value="ECO:0007669"/>
    <property type="project" value="UniProtKB-KW"/>
</dbReference>
<dbReference type="SUPFAM" id="SSF56042">
    <property type="entry name" value="PurM C-terminal domain-like"/>
    <property type="match status" value="1"/>
</dbReference>
<dbReference type="Pfam" id="PF02769">
    <property type="entry name" value="AIRS_C"/>
    <property type="match status" value="1"/>
</dbReference>
<keyword evidence="5 8" id="KW-0547">Nucleotide-binding</keyword>
<evidence type="ECO:0000256" key="7">
    <source>
        <dbReference type="ARBA" id="ARBA00022840"/>
    </source>
</evidence>
<evidence type="ECO:0000256" key="1">
    <source>
        <dbReference type="ARBA" id="ARBA00004686"/>
    </source>
</evidence>
<dbReference type="FunFam" id="3.30.1330.10:FF:000020">
    <property type="entry name" value="Phosphoribosylformylglycinamidine cyclo-ligase"/>
    <property type="match status" value="1"/>
</dbReference>
<dbReference type="GO" id="GO:0006189">
    <property type="term" value="P:'de novo' IMP biosynthetic process"/>
    <property type="evidence" value="ECO:0007669"/>
    <property type="project" value="UniProtKB-UniRule"/>
</dbReference>
<dbReference type="Proteomes" id="UP000752814">
    <property type="component" value="Unassembled WGS sequence"/>
</dbReference>
<reference evidence="11" key="1">
    <citation type="submission" date="2016-03" db="EMBL/GenBank/DDBJ databases">
        <authorList>
            <person name="Borrel G."/>
            <person name="Mccann A."/>
            <person name="O'Toole P.W."/>
        </authorList>
    </citation>
    <scope>NUCLEOTIDE SEQUENCE</scope>
    <source>
        <strain evidence="11">183</strain>
    </source>
</reference>
<dbReference type="InterPro" id="IPR036676">
    <property type="entry name" value="PurM-like_C_sf"/>
</dbReference>
<evidence type="ECO:0000259" key="9">
    <source>
        <dbReference type="Pfam" id="PF00586"/>
    </source>
</evidence>
<keyword evidence="6 8" id="KW-0658">Purine biosynthesis</keyword>
<dbReference type="UniPathway" id="UPA00074">
    <property type="reaction ID" value="UER00129"/>
</dbReference>
<dbReference type="EMBL" id="LVVT01000002">
    <property type="protein sequence ID" value="TQS84355.1"/>
    <property type="molecule type" value="Genomic_DNA"/>
</dbReference>
<dbReference type="EC" id="6.3.3.1" evidence="2 8"/>
<comment type="subcellular location">
    <subcellularLocation>
        <location evidence="8">Cytoplasm</location>
    </subcellularLocation>
</comment>
<dbReference type="RefSeq" id="WP_400195309.1">
    <property type="nucleotide sequence ID" value="NZ_CAYAYJ010000012.1"/>
</dbReference>
<keyword evidence="3 8" id="KW-0963">Cytoplasm</keyword>
<organism evidence="11 12">
    <name type="scientific">Candidatus Methanomassiliicoccus intestinalis</name>
    <dbReference type="NCBI Taxonomy" id="1406512"/>
    <lineage>
        <taxon>Archaea</taxon>
        <taxon>Methanobacteriati</taxon>
        <taxon>Thermoplasmatota</taxon>
        <taxon>Thermoplasmata</taxon>
        <taxon>Methanomassiliicoccales</taxon>
        <taxon>Methanomassiliicoccaceae</taxon>
        <taxon>Methanomassiliicoccus</taxon>
    </lineage>
</organism>
<gene>
    <name evidence="8" type="primary">purM</name>
    <name evidence="11" type="ORF">A3207_05825</name>
</gene>
<dbReference type="GO" id="GO:0046084">
    <property type="term" value="P:adenine biosynthetic process"/>
    <property type="evidence" value="ECO:0007669"/>
    <property type="project" value="TreeGrafter"/>
</dbReference>
<comment type="pathway">
    <text evidence="1 8">Purine metabolism; IMP biosynthesis via de novo pathway; 5-amino-1-(5-phospho-D-ribosyl)imidazole from N(2)-formyl-N(1)-(5-phospho-D-ribosyl)glycinamide: step 2/2.</text>
</comment>
<comment type="similarity">
    <text evidence="8">Belongs to the AIR synthase family.</text>
</comment>
<evidence type="ECO:0000256" key="3">
    <source>
        <dbReference type="ARBA" id="ARBA00022490"/>
    </source>
</evidence>
<evidence type="ECO:0000256" key="8">
    <source>
        <dbReference type="HAMAP-Rule" id="MF_00741"/>
    </source>
</evidence>
<dbReference type="HAMAP" id="MF_00741">
    <property type="entry name" value="AIRS"/>
    <property type="match status" value="1"/>
</dbReference>
<evidence type="ECO:0000256" key="5">
    <source>
        <dbReference type="ARBA" id="ARBA00022741"/>
    </source>
</evidence>
<evidence type="ECO:0000313" key="12">
    <source>
        <dbReference type="Proteomes" id="UP000752814"/>
    </source>
</evidence>
<dbReference type="SUPFAM" id="SSF55326">
    <property type="entry name" value="PurM N-terminal domain-like"/>
    <property type="match status" value="1"/>
</dbReference>
<dbReference type="InterPro" id="IPR016188">
    <property type="entry name" value="PurM-like_N"/>
</dbReference>
<accession>A0A8J8TE65</accession>
<dbReference type="GO" id="GO:0004641">
    <property type="term" value="F:phosphoribosylformylglycinamidine cyclo-ligase activity"/>
    <property type="evidence" value="ECO:0007669"/>
    <property type="project" value="UniProtKB-UniRule"/>
</dbReference>
<dbReference type="InterPro" id="IPR036921">
    <property type="entry name" value="PurM-like_N_sf"/>
</dbReference>
<proteinExistence type="inferred from homology"/>
<dbReference type="InterPro" id="IPR010918">
    <property type="entry name" value="PurM-like_C_dom"/>
</dbReference>
<dbReference type="PANTHER" id="PTHR10520:SF12">
    <property type="entry name" value="TRIFUNCTIONAL PURINE BIOSYNTHETIC PROTEIN ADENOSINE-3"/>
    <property type="match status" value="1"/>
</dbReference>
<comment type="catalytic activity">
    <reaction evidence="8">
        <text>2-formamido-N(1)-(5-O-phospho-beta-D-ribosyl)acetamidine + ATP = 5-amino-1-(5-phospho-beta-D-ribosyl)imidazole + ADP + phosphate + H(+)</text>
        <dbReference type="Rhea" id="RHEA:23032"/>
        <dbReference type="ChEBI" id="CHEBI:15378"/>
        <dbReference type="ChEBI" id="CHEBI:30616"/>
        <dbReference type="ChEBI" id="CHEBI:43474"/>
        <dbReference type="ChEBI" id="CHEBI:137981"/>
        <dbReference type="ChEBI" id="CHEBI:147287"/>
        <dbReference type="ChEBI" id="CHEBI:456216"/>
        <dbReference type="EC" id="6.3.3.1"/>
    </reaction>
</comment>